<dbReference type="Proteomes" id="UP000663852">
    <property type="component" value="Unassembled WGS sequence"/>
</dbReference>
<organism evidence="1 2">
    <name type="scientific">Adineta ricciae</name>
    <name type="common">Rotifer</name>
    <dbReference type="NCBI Taxonomy" id="249248"/>
    <lineage>
        <taxon>Eukaryota</taxon>
        <taxon>Metazoa</taxon>
        <taxon>Spiralia</taxon>
        <taxon>Gnathifera</taxon>
        <taxon>Rotifera</taxon>
        <taxon>Eurotatoria</taxon>
        <taxon>Bdelloidea</taxon>
        <taxon>Adinetida</taxon>
        <taxon>Adinetidae</taxon>
        <taxon>Adineta</taxon>
    </lineage>
</organism>
<proteinExistence type="predicted"/>
<evidence type="ECO:0000313" key="1">
    <source>
        <dbReference type="EMBL" id="CAF1037804.1"/>
    </source>
</evidence>
<comment type="caution">
    <text evidence="1">The sequence shown here is derived from an EMBL/GenBank/DDBJ whole genome shotgun (WGS) entry which is preliminary data.</text>
</comment>
<accession>A0A814JJB6</accession>
<dbReference type="AlphaFoldDB" id="A0A814JJB6"/>
<protein>
    <submittedName>
        <fullName evidence="1">Uncharacterized protein</fullName>
    </submittedName>
</protein>
<name>A0A814JJB6_ADIRI</name>
<evidence type="ECO:0000313" key="2">
    <source>
        <dbReference type="Proteomes" id="UP000663852"/>
    </source>
</evidence>
<dbReference type="EMBL" id="CAJNOJ010000073">
    <property type="protein sequence ID" value="CAF1037804.1"/>
    <property type="molecule type" value="Genomic_DNA"/>
</dbReference>
<reference evidence="1" key="1">
    <citation type="submission" date="2021-02" db="EMBL/GenBank/DDBJ databases">
        <authorList>
            <person name="Nowell W R."/>
        </authorList>
    </citation>
    <scope>NUCLEOTIDE SEQUENCE</scope>
</reference>
<sequence length="143" mass="16476">MCSINYHYQVFEPYSLICCCVSRSSDQIHSNSSRSGGYSLVIGYRDCPTKFTQIPHVPEDTVWLSGIETVRPNSLKFLTFRRIQFGYRVLGIGYRDCPTKFTQIPHVPEDTVWISGIEIVRPNSLKFLTFRRIQFGYRVLGIG</sequence>
<gene>
    <name evidence="1" type="ORF">EDS130_LOCUS16762</name>
</gene>